<comment type="caution">
    <text evidence="1">The sequence shown here is derived from an EMBL/GenBank/DDBJ whole genome shotgun (WGS) entry which is preliminary data.</text>
</comment>
<dbReference type="Proteomes" id="UP000022272">
    <property type="component" value="Unassembled WGS sequence"/>
</dbReference>
<proteinExistence type="predicted"/>
<organism evidence="1 2">
    <name type="scientific">Bacteroides fragilis str. 2-F-2 #4</name>
    <dbReference type="NCBI Taxonomy" id="1339280"/>
    <lineage>
        <taxon>Bacteria</taxon>
        <taxon>Pseudomonadati</taxon>
        <taxon>Bacteroidota</taxon>
        <taxon>Bacteroidia</taxon>
        <taxon>Bacteroidales</taxon>
        <taxon>Bacteroidaceae</taxon>
        <taxon>Bacteroides</taxon>
    </lineage>
</organism>
<dbReference type="EMBL" id="JGDM01000082">
    <property type="protein sequence ID" value="EXZ42944.1"/>
    <property type="molecule type" value="Genomic_DNA"/>
</dbReference>
<evidence type="ECO:0000313" key="1">
    <source>
        <dbReference type="EMBL" id="EXZ42944.1"/>
    </source>
</evidence>
<name>A0A016A747_BACFG</name>
<dbReference type="AlphaFoldDB" id="A0A016A747"/>
<evidence type="ECO:0000313" key="2">
    <source>
        <dbReference type="Proteomes" id="UP000022272"/>
    </source>
</evidence>
<protein>
    <submittedName>
        <fullName evidence="1">Uncharacterized protein</fullName>
    </submittedName>
</protein>
<gene>
    <name evidence="1" type="ORF">M076_3622</name>
</gene>
<dbReference type="PATRIC" id="fig|1339280.3.peg.3466"/>
<reference evidence="1 2" key="1">
    <citation type="submission" date="2014-02" db="EMBL/GenBank/DDBJ databases">
        <authorList>
            <person name="Sears C."/>
            <person name="Carroll K."/>
            <person name="Sack B.R."/>
            <person name="Qadri F."/>
            <person name="Myers L.L."/>
            <person name="Chung G.-T."/>
            <person name="Escheverria P."/>
            <person name="Fraser C.M."/>
            <person name="Sadzewicz L."/>
            <person name="Shefchek K.A."/>
            <person name="Tallon L."/>
            <person name="Das S.P."/>
            <person name="Daugherty S."/>
            <person name="Mongodin E.F."/>
        </authorList>
    </citation>
    <scope>NUCLEOTIDE SEQUENCE [LARGE SCALE GENOMIC DNA]</scope>
    <source>
        <strain evidence="1 2">2-F-2 #4</strain>
    </source>
</reference>
<accession>A0A016A747</accession>
<sequence length="42" mass="4793">MECLAEILEKLESLPNLDYLHWGVCIGRSASTNYCIELITYS</sequence>